<sequence length="281" mass="31811">MRKLSTLLIFGLLLASSWACGKDKDYLITISTRHGEIKAILFDDTPEHKKNFIALAESGRFDSTQFHRVIKDFMVQGGDVFGKEGLPAQQWPTLPAEILPQHVHTKGMIAAARQGDNINPQKRSNGSQFYIVQGRTYEELELTTDFPALQKAVFQYMQLGSGQELKQEYSRLFEEQKFDSLTNLLLSKRDEIASTLKIKLTKDYTPEQIKAYAVVGGTPHLDFEYTVFGQVLTGLEVVDKIASEPTTREVPNDPVLMKVTVEKVSRKKIEKEFGYVYPSNK</sequence>
<dbReference type="EMBL" id="QKTX01000004">
    <property type="protein sequence ID" value="PZV84661.1"/>
    <property type="molecule type" value="Genomic_DNA"/>
</dbReference>
<dbReference type="InterPro" id="IPR044666">
    <property type="entry name" value="Cyclophilin_A-like"/>
</dbReference>
<evidence type="ECO:0000256" key="4">
    <source>
        <dbReference type="RuleBase" id="RU363019"/>
    </source>
</evidence>
<evidence type="ECO:0000256" key="3">
    <source>
        <dbReference type="ARBA" id="ARBA00023235"/>
    </source>
</evidence>
<dbReference type="PANTHER" id="PTHR45625">
    <property type="entry name" value="PEPTIDYL-PROLYL CIS-TRANS ISOMERASE-RELATED"/>
    <property type="match status" value="1"/>
</dbReference>
<dbReference type="InterPro" id="IPR029000">
    <property type="entry name" value="Cyclophilin-like_dom_sf"/>
</dbReference>
<dbReference type="Gene3D" id="2.40.100.10">
    <property type="entry name" value="Cyclophilin-like"/>
    <property type="match status" value="2"/>
</dbReference>
<feature type="domain" description="PPIase cyclophilin-type" evidence="5">
    <location>
        <begin position="35"/>
        <end position="266"/>
    </location>
</feature>
<dbReference type="OrthoDB" id="9807797at2"/>
<dbReference type="CDD" id="cd00317">
    <property type="entry name" value="cyclophilin"/>
    <property type="match status" value="1"/>
</dbReference>
<dbReference type="PRINTS" id="PR00153">
    <property type="entry name" value="CSAPPISMRASE"/>
</dbReference>
<feature type="chain" id="PRO_5016192461" description="Peptidyl-prolyl cis-trans isomerase" evidence="4">
    <location>
        <begin position="22"/>
        <end position="281"/>
    </location>
</feature>
<accession>A0A326RTW0</accession>
<dbReference type="EC" id="5.2.1.8" evidence="4"/>
<dbReference type="InterPro" id="IPR020892">
    <property type="entry name" value="Cyclophilin-type_PPIase_CS"/>
</dbReference>
<organism evidence="6 7">
    <name type="scientific">Algoriphagus aquaeductus</name>
    <dbReference type="NCBI Taxonomy" id="475299"/>
    <lineage>
        <taxon>Bacteria</taxon>
        <taxon>Pseudomonadati</taxon>
        <taxon>Bacteroidota</taxon>
        <taxon>Cytophagia</taxon>
        <taxon>Cytophagales</taxon>
        <taxon>Cyclobacteriaceae</taxon>
        <taxon>Algoriphagus</taxon>
    </lineage>
</organism>
<evidence type="ECO:0000256" key="2">
    <source>
        <dbReference type="ARBA" id="ARBA00023110"/>
    </source>
</evidence>
<dbReference type="PROSITE" id="PS50072">
    <property type="entry name" value="CSA_PPIASE_2"/>
    <property type="match status" value="1"/>
</dbReference>
<protein>
    <recommendedName>
        <fullName evidence="4">Peptidyl-prolyl cis-trans isomerase</fullName>
        <shortName evidence="4">PPIase</shortName>
        <ecNumber evidence="4">5.2.1.8</ecNumber>
    </recommendedName>
</protein>
<gene>
    <name evidence="6" type="ORF">CLV31_104315</name>
</gene>
<dbReference type="InterPro" id="IPR002130">
    <property type="entry name" value="Cyclophilin-type_PPIase_dom"/>
</dbReference>
<comment type="caution">
    <text evidence="6">The sequence shown here is derived from an EMBL/GenBank/DDBJ whole genome shotgun (WGS) entry which is preliminary data.</text>
</comment>
<comment type="function">
    <text evidence="4">PPIases accelerate the folding of proteins. It catalyzes the cis-trans isomerization of proline imidic peptide bonds in oligopeptides.</text>
</comment>
<dbReference type="PROSITE" id="PS00170">
    <property type="entry name" value="CSA_PPIASE_1"/>
    <property type="match status" value="1"/>
</dbReference>
<keyword evidence="7" id="KW-1185">Reference proteome</keyword>
<dbReference type="GO" id="GO:0006457">
    <property type="term" value="P:protein folding"/>
    <property type="evidence" value="ECO:0007669"/>
    <property type="project" value="InterPro"/>
</dbReference>
<evidence type="ECO:0000256" key="1">
    <source>
        <dbReference type="ARBA" id="ARBA00007365"/>
    </source>
</evidence>
<evidence type="ECO:0000313" key="7">
    <source>
        <dbReference type="Proteomes" id="UP000248917"/>
    </source>
</evidence>
<dbReference type="SUPFAM" id="SSF50891">
    <property type="entry name" value="Cyclophilin-like"/>
    <property type="match status" value="1"/>
</dbReference>
<keyword evidence="3 4" id="KW-0413">Isomerase</keyword>
<feature type="signal peptide" evidence="4">
    <location>
        <begin position="1"/>
        <end position="21"/>
    </location>
</feature>
<reference evidence="6 7" key="1">
    <citation type="submission" date="2018-06" db="EMBL/GenBank/DDBJ databases">
        <title>Genomic Encyclopedia of Archaeal and Bacterial Type Strains, Phase II (KMG-II): from individual species to whole genera.</title>
        <authorList>
            <person name="Goeker M."/>
        </authorList>
    </citation>
    <scope>NUCLEOTIDE SEQUENCE [LARGE SCALE GENOMIC DNA]</scope>
    <source>
        <strain evidence="6 7">T4</strain>
    </source>
</reference>
<dbReference type="Proteomes" id="UP000248917">
    <property type="component" value="Unassembled WGS sequence"/>
</dbReference>
<dbReference type="AlphaFoldDB" id="A0A326RTW0"/>
<dbReference type="RefSeq" id="WP_111392312.1">
    <property type="nucleotide sequence ID" value="NZ_QKTX01000004.1"/>
</dbReference>
<evidence type="ECO:0000313" key="6">
    <source>
        <dbReference type="EMBL" id="PZV84661.1"/>
    </source>
</evidence>
<dbReference type="PANTHER" id="PTHR45625:SF4">
    <property type="entry name" value="PEPTIDYLPROLYL ISOMERASE DOMAIN AND WD REPEAT-CONTAINING PROTEIN 1"/>
    <property type="match status" value="1"/>
</dbReference>
<comment type="catalytic activity">
    <reaction evidence="4">
        <text>[protein]-peptidylproline (omega=180) = [protein]-peptidylproline (omega=0)</text>
        <dbReference type="Rhea" id="RHEA:16237"/>
        <dbReference type="Rhea" id="RHEA-COMP:10747"/>
        <dbReference type="Rhea" id="RHEA-COMP:10748"/>
        <dbReference type="ChEBI" id="CHEBI:83833"/>
        <dbReference type="ChEBI" id="CHEBI:83834"/>
        <dbReference type="EC" id="5.2.1.8"/>
    </reaction>
</comment>
<comment type="similarity">
    <text evidence="1 4">Belongs to the cyclophilin-type PPIase family.</text>
</comment>
<name>A0A326RTW0_9BACT</name>
<evidence type="ECO:0000259" key="5">
    <source>
        <dbReference type="PROSITE" id="PS50072"/>
    </source>
</evidence>
<keyword evidence="2 4" id="KW-0697">Rotamase</keyword>
<dbReference type="GO" id="GO:0003755">
    <property type="term" value="F:peptidyl-prolyl cis-trans isomerase activity"/>
    <property type="evidence" value="ECO:0007669"/>
    <property type="project" value="UniProtKB-UniRule"/>
</dbReference>
<dbReference type="Pfam" id="PF00160">
    <property type="entry name" value="Pro_isomerase"/>
    <property type="match status" value="2"/>
</dbReference>
<proteinExistence type="inferred from homology"/>
<keyword evidence="4" id="KW-0732">Signal</keyword>